<dbReference type="InterPro" id="IPR001878">
    <property type="entry name" value="Znf_CCHC"/>
</dbReference>
<dbReference type="PANTHER" id="PTHR33054:SF9">
    <property type="entry name" value="CCHC-TYPE DOMAIN-CONTAINING PROTEIN"/>
    <property type="match status" value="1"/>
</dbReference>
<evidence type="ECO:0000259" key="2">
    <source>
        <dbReference type="PROSITE" id="PS50158"/>
    </source>
</evidence>
<proteinExistence type="predicted"/>
<dbReference type="GO" id="GO:0003676">
    <property type="term" value="F:nucleic acid binding"/>
    <property type="evidence" value="ECO:0007669"/>
    <property type="project" value="InterPro"/>
</dbReference>
<dbReference type="Proteomes" id="UP000824120">
    <property type="component" value="Chromosome 1"/>
</dbReference>
<dbReference type="InterPro" id="IPR036875">
    <property type="entry name" value="Znf_CCHC_sf"/>
</dbReference>
<keyword evidence="1" id="KW-0863">Zinc-finger</keyword>
<sequence>MELPECNSTHWKSKFIDGLPTLFAKESDRPLEEIIINFNRSDTCHKCGRYGHYAKDCRFKEKIKSLDIEDNLNDSLYKIMLNFDSGSGTEYSSEEESLTSEDLKALQKEVYLTSEDEC</sequence>
<dbReference type="PANTHER" id="PTHR33054">
    <property type="entry name" value="CCHC-TYPE DOMAIN-CONTAINING PROTEIN"/>
    <property type="match status" value="1"/>
</dbReference>
<accession>A0A9J6B8B0</accession>
<dbReference type="Gene3D" id="4.10.60.10">
    <property type="entry name" value="Zinc finger, CCHC-type"/>
    <property type="match status" value="1"/>
</dbReference>
<reference evidence="3 4" key="1">
    <citation type="submission" date="2020-09" db="EMBL/GenBank/DDBJ databases">
        <title>De no assembly of potato wild relative species, Solanum commersonii.</title>
        <authorList>
            <person name="Cho K."/>
        </authorList>
    </citation>
    <scope>NUCLEOTIDE SEQUENCE [LARGE SCALE GENOMIC DNA]</scope>
    <source>
        <strain evidence="3">LZ3.2</strain>
        <tissue evidence="3">Leaf</tissue>
    </source>
</reference>
<comment type="caution">
    <text evidence="3">The sequence shown here is derived from an EMBL/GenBank/DDBJ whole genome shotgun (WGS) entry which is preliminary data.</text>
</comment>
<dbReference type="PROSITE" id="PS50158">
    <property type="entry name" value="ZF_CCHC"/>
    <property type="match status" value="1"/>
</dbReference>
<name>A0A9J6B8B0_SOLCO</name>
<keyword evidence="1" id="KW-0862">Zinc</keyword>
<dbReference type="AlphaFoldDB" id="A0A9J6B8B0"/>
<keyword evidence="1" id="KW-0479">Metal-binding</keyword>
<evidence type="ECO:0000313" key="3">
    <source>
        <dbReference type="EMBL" id="KAG5632671.1"/>
    </source>
</evidence>
<gene>
    <name evidence="3" type="ORF">H5410_004388</name>
</gene>
<dbReference type="EMBL" id="JACXVP010000001">
    <property type="protein sequence ID" value="KAG5632671.1"/>
    <property type="molecule type" value="Genomic_DNA"/>
</dbReference>
<dbReference type="SUPFAM" id="SSF57756">
    <property type="entry name" value="Retrovirus zinc finger-like domains"/>
    <property type="match status" value="1"/>
</dbReference>
<protein>
    <recommendedName>
        <fullName evidence="2">CCHC-type domain-containing protein</fullName>
    </recommendedName>
</protein>
<evidence type="ECO:0000256" key="1">
    <source>
        <dbReference type="PROSITE-ProRule" id="PRU00047"/>
    </source>
</evidence>
<feature type="domain" description="CCHC-type" evidence="2">
    <location>
        <begin position="44"/>
        <end position="58"/>
    </location>
</feature>
<dbReference type="GO" id="GO:0008270">
    <property type="term" value="F:zinc ion binding"/>
    <property type="evidence" value="ECO:0007669"/>
    <property type="project" value="UniProtKB-KW"/>
</dbReference>
<keyword evidence="4" id="KW-1185">Reference proteome</keyword>
<dbReference type="OrthoDB" id="1306342at2759"/>
<dbReference type="Pfam" id="PF00098">
    <property type="entry name" value="zf-CCHC"/>
    <property type="match status" value="1"/>
</dbReference>
<organism evidence="3 4">
    <name type="scientific">Solanum commersonii</name>
    <name type="common">Commerson's wild potato</name>
    <name type="synonym">Commerson's nightshade</name>
    <dbReference type="NCBI Taxonomy" id="4109"/>
    <lineage>
        <taxon>Eukaryota</taxon>
        <taxon>Viridiplantae</taxon>
        <taxon>Streptophyta</taxon>
        <taxon>Embryophyta</taxon>
        <taxon>Tracheophyta</taxon>
        <taxon>Spermatophyta</taxon>
        <taxon>Magnoliopsida</taxon>
        <taxon>eudicotyledons</taxon>
        <taxon>Gunneridae</taxon>
        <taxon>Pentapetalae</taxon>
        <taxon>asterids</taxon>
        <taxon>lamiids</taxon>
        <taxon>Solanales</taxon>
        <taxon>Solanaceae</taxon>
        <taxon>Solanoideae</taxon>
        <taxon>Solaneae</taxon>
        <taxon>Solanum</taxon>
    </lineage>
</organism>
<evidence type="ECO:0000313" key="4">
    <source>
        <dbReference type="Proteomes" id="UP000824120"/>
    </source>
</evidence>